<name>A0A815A9I7_ADIRI</name>
<evidence type="ECO:0000313" key="13">
    <source>
        <dbReference type="Proteomes" id="UP000663852"/>
    </source>
</evidence>
<dbReference type="SUPFAM" id="SSF48403">
    <property type="entry name" value="Ankyrin repeat"/>
    <property type="match status" value="1"/>
</dbReference>
<dbReference type="PROSITE" id="PS50088">
    <property type="entry name" value="ANK_REPEAT"/>
    <property type="match status" value="1"/>
</dbReference>
<keyword evidence="6" id="KW-0325">Glycoprotein</keyword>
<feature type="coiled-coil region" evidence="9">
    <location>
        <begin position="905"/>
        <end position="951"/>
    </location>
</feature>
<dbReference type="InterPro" id="IPR036770">
    <property type="entry name" value="Ankyrin_rpt-contain_sf"/>
</dbReference>
<evidence type="ECO:0000256" key="8">
    <source>
        <dbReference type="PROSITE-ProRule" id="PRU00023"/>
    </source>
</evidence>
<feature type="region of interest" description="Disordered" evidence="10">
    <location>
        <begin position="63"/>
        <end position="84"/>
    </location>
</feature>
<feature type="transmembrane region" description="Helical" evidence="11">
    <location>
        <begin position="744"/>
        <end position="768"/>
    </location>
</feature>
<gene>
    <name evidence="12" type="ORF">EDS130_LOCUS28159</name>
</gene>
<proteinExistence type="predicted"/>
<comment type="caution">
    <text evidence="12">The sequence shown here is derived from an EMBL/GenBank/DDBJ whole genome shotgun (WGS) entry which is preliminary data.</text>
</comment>
<feature type="compositionally biased region" description="Polar residues" evidence="10">
    <location>
        <begin position="25"/>
        <end position="49"/>
    </location>
</feature>
<evidence type="ECO:0000256" key="1">
    <source>
        <dbReference type="ARBA" id="ARBA00022448"/>
    </source>
</evidence>
<keyword evidence="4 8" id="KW-0040">ANK repeat</keyword>
<dbReference type="GO" id="GO:0022857">
    <property type="term" value="F:transmembrane transporter activity"/>
    <property type="evidence" value="ECO:0007669"/>
    <property type="project" value="TreeGrafter"/>
</dbReference>
<keyword evidence="1" id="KW-0813">Transport</keyword>
<feature type="region of interest" description="Disordered" evidence="10">
    <location>
        <begin position="1"/>
        <end position="49"/>
    </location>
</feature>
<evidence type="ECO:0000256" key="10">
    <source>
        <dbReference type="SAM" id="MobiDB-lite"/>
    </source>
</evidence>
<evidence type="ECO:0000256" key="2">
    <source>
        <dbReference type="ARBA" id="ARBA00022606"/>
    </source>
</evidence>
<evidence type="ECO:0000313" key="12">
    <source>
        <dbReference type="EMBL" id="CAF1254352.1"/>
    </source>
</evidence>
<keyword evidence="2" id="KW-0716">Sensory transduction</keyword>
<keyword evidence="5" id="KW-0406">Ion transport</keyword>
<keyword evidence="11" id="KW-0812">Transmembrane</keyword>
<dbReference type="GO" id="GO:0034220">
    <property type="term" value="P:monoatomic ion transmembrane transport"/>
    <property type="evidence" value="ECO:0007669"/>
    <property type="project" value="UniProtKB-KW"/>
</dbReference>
<dbReference type="AlphaFoldDB" id="A0A815A9I7"/>
<keyword evidence="7" id="KW-0407">Ion channel</keyword>
<protein>
    <submittedName>
        <fullName evidence="12">Uncharacterized protein</fullName>
    </submittedName>
</protein>
<feature type="repeat" description="ANK" evidence="8">
    <location>
        <begin position="166"/>
        <end position="198"/>
    </location>
</feature>
<feature type="transmembrane region" description="Helical" evidence="11">
    <location>
        <begin position="668"/>
        <end position="695"/>
    </location>
</feature>
<dbReference type="GO" id="GO:1902495">
    <property type="term" value="C:transmembrane transporter complex"/>
    <property type="evidence" value="ECO:0007669"/>
    <property type="project" value="TreeGrafter"/>
</dbReference>
<dbReference type="Pfam" id="PF12796">
    <property type="entry name" value="Ank_2"/>
    <property type="match status" value="1"/>
</dbReference>
<dbReference type="Proteomes" id="UP000663852">
    <property type="component" value="Unassembled WGS sequence"/>
</dbReference>
<evidence type="ECO:0000256" key="6">
    <source>
        <dbReference type="ARBA" id="ARBA00023180"/>
    </source>
</evidence>
<feature type="compositionally biased region" description="Acidic residues" evidence="10">
    <location>
        <begin position="71"/>
        <end position="80"/>
    </location>
</feature>
<dbReference type="PANTHER" id="PTHR47143">
    <property type="entry name" value="TRANSIENT RECEPTOR POTENTIAL CATION CHANNEL PROTEIN PAINLESS"/>
    <property type="match status" value="1"/>
</dbReference>
<evidence type="ECO:0000256" key="4">
    <source>
        <dbReference type="ARBA" id="ARBA00023043"/>
    </source>
</evidence>
<dbReference type="InterPro" id="IPR052076">
    <property type="entry name" value="TRP_cation_channel"/>
</dbReference>
<feature type="transmembrane region" description="Helical" evidence="11">
    <location>
        <begin position="574"/>
        <end position="595"/>
    </location>
</feature>
<keyword evidence="9" id="KW-0175">Coiled coil</keyword>
<evidence type="ECO:0000256" key="3">
    <source>
        <dbReference type="ARBA" id="ARBA00022737"/>
    </source>
</evidence>
<feature type="transmembrane region" description="Helical" evidence="11">
    <location>
        <begin position="640"/>
        <end position="662"/>
    </location>
</feature>
<dbReference type="PROSITE" id="PS50297">
    <property type="entry name" value="ANK_REP_REGION"/>
    <property type="match status" value="1"/>
</dbReference>
<evidence type="ECO:0000256" key="11">
    <source>
        <dbReference type="SAM" id="Phobius"/>
    </source>
</evidence>
<evidence type="ECO:0000256" key="7">
    <source>
        <dbReference type="ARBA" id="ARBA00023303"/>
    </source>
</evidence>
<dbReference type="SMART" id="SM00248">
    <property type="entry name" value="ANK"/>
    <property type="match status" value="5"/>
</dbReference>
<keyword evidence="3" id="KW-0677">Repeat</keyword>
<sequence>MSLIVPQTFMFDSQNTSDNGDKSPSLKSTYSSVTSNPHQKYSRSSSLNPSLYNRASRLQAGPSLVDLPIDTSDDDNDFDDNASARDNYRFAPQIIRKRHSRQNSFQATASYFRLSTRKSEPLVIQAPPPGAISIAARRSSFQNNGYLSIIDNHAISAAANDHKDIRGQTLLHLAARLGHDEIMRLLISETSQASMLMNTKGQTPLLSAIEAGSISTATLLMESDPRSIVASDNNGSSVFHYACEHCNDVVLNRAIALSKRLNSTSDRITALRRITERNRDGKTPFDIAIEKGQLKCVKHIVLSSWLEANIDMRELIDAVSMKNAIDQEQLDILTFFVSQPKRFAYIIHLLVNVNGRYFNLLEYAILLKKKDIVRLFISVRIPIEQYNFRYQYKQFLKHYNEPFAQNNASPFYQTPIQRMLTTPECVPLVPLILEQFVSNHGIDLSIVDDCLYARPTKMRCIFGRTKHFSTDNWLQQHPLTLIAKADCKDVYDHRLVRLCVDLKFNLFGNFLYLLILCCQSTYVALYTGIALGSPTPSDQGTNYYQMVNYSCYDLCITLANDPNNPATDNSALRALRLILLVLSGFALLKELFQILTQREKYFRRFYINLIELHMYVSAIIYSVDVNECTRQTGIRCSAQWMAGGIGLLSVWTSLLLVVMNGIKFGKHGLLFITVFVTFLKFIAVYFMIWIGYILAFYMLCKDILEQFRFFNFIPKLLVMFIGEYDLGGTFFPNNKLMPGAEGALILYSAYIFTMFIVMMNIMGGLAVADVKEYRLNAKREHLRARIGVVLGFQARLGGFCETVGTIIRQLSRNLRFMSVWEKLNLIPLKYHLRRLEIRSNPINIPHNLNPTYFSSLTPLTRRDGVTLPQSVSSTSTATMGVFEQVYTETGYYYHHDTTRDESLFNEEENTRLIRKTEEIRDVIEESGTRTYNEMRKMALSLQNELEDIKRRLTQQ</sequence>
<organism evidence="12 13">
    <name type="scientific">Adineta ricciae</name>
    <name type="common">Rotifer</name>
    <dbReference type="NCBI Taxonomy" id="249248"/>
    <lineage>
        <taxon>Eukaryota</taxon>
        <taxon>Metazoa</taxon>
        <taxon>Spiralia</taxon>
        <taxon>Gnathifera</taxon>
        <taxon>Rotifera</taxon>
        <taxon>Eurotatoria</taxon>
        <taxon>Bdelloidea</taxon>
        <taxon>Adinetida</taxon>
        <taxon>Adinetidae</taxon>
        <taxon>Adineta</taxon>
    </lineage>
</organism>
<accession>A0A815A9I7</accession>
<keyword evidence="11" id="KW-1133">Transmembrane helix</keyword>
<keyword evidence="11" id="KW-0472">Membrane</keyword>
<feature type="transmembrane region" description="Helical" evidence="11">
    <location>
        <begin position="707"/>
        <end position="724"/>
    </location>
</feature>
<dbReference type="Gene3D" id="1.25.40.20">
    <property type="entry name" value="Ankyrin repeat-containing domain"/>
    <property type="match status" value="1"/>
</dbReference>
<dbReference type="EMBL" id="CAJNOJ010000182">
    <property type="protein sequence ID" value="CAF1254352.1"/>
    <property type="molecule type" value="Genomic_DNA"/>
</dbReference>
<dbReference type="OrthoDB" id="823504at2759"/>
<feature type="transmembrane region" description="Helical" evidence="11">
    <location>
        <begin position="510"/>
        <end position="531"/>
    </location>
</feature>
<evidence type="ECO:0000256" key="9">
    <source>
        <dbReference type="SAM" id="Coils"/>
    </source>
</evidence>
<dbReference type="PANTHER" id="PTHR47143:SF1">
    <property type="entry name" value="ION_TRANS DOMAIN-CONTAINING PROTEIN"/>
    <property type="match status" value="1"/>
</dbReference>
<reference evidence="12" key="1">
    <citation type="submission" date="2021-02" db="EMBL/GenBank/DDBJ databases">
        <authorList>
            <person name="Nowell W R."/>
        </authorList>
    </citation>
    <scope>NUCLEOTIDE SEQUENCE</scope>
</reference>
<dbReference type="InterPro" id="IPR002110">
    <property type="entry name" value="Ankyrin_rpt"/>
</dbReference>
<evidence type="ECO:0000256" key="5">
    <source>
        <dbReference type="ARBA" id="ARBA00023065"/>
    </source>
</evidence>